<dbReference type="GO" id="GO:0043565">
    <property type="term" value="F:sequence-specific DNA binding"/>
    <property type="evidence" value="ECO:0007669"/>
    <property type="project" value="InterPro"/>
</dbReference>
<evidence type="ECO:0000256" key="1">
    <source>
        <dbReference type="ARBA" id="ARBA00023015"/>
    </source>
</evidence>
<keyword evidence="1" id="KW-0805">Transcription regulation</keyword>
<evidence type="ECO:0000256" key="5">
    <source>
        <dbReference type="SAM" id="Phobius"/>
    </source>
</evidence>
<dbReference type="Gene3D" id="1.10.10.60">
    <property type="entry name" value="Homeodomain-like"/>
    <property type="match status" value="2"/>
</dbReference>
<keyword evidence="3" id="KW-0804">Transcription</keyword>
<evidence type="ECO:0000313" key="7">
    <source>
        <dbReference type="EMBL" id="OOH98112.1"/>
    </source>
</evidence>
<dbReference type="SUPFAM" id="SSF46689">
    <property type="entry name" value="Homeodomain-like"/>
    <property type="match status" value="1"/>
</dbReference>
<organism evidence="7 8">
    <name type="scientific">Elizabethkingia meningoseptica</name>
    <name type="common">Chryseobacterium meningosepticum</name>
    <dbReference type="NCBI Taxonomy" id="238"/>
    <lineage>
        <taxon>Bacteria</taxon>
        <taxon>Pseudomonadati</taxon>
        <taxon>Bacteroidota</taxon>
        <taxon>Flavobacteriia</taxon>
        <taxon>Flavobacteriales</taxon>
        <taxon>Weeksellaceae</taxon>
        <taxon>Elizabethkingia</taxon>
    </lineage>
</organism>
<feature type="transmembrane region" description="Helical" evidence="5">
    <location>
        <begin position="349"/>
        <end position="368"/>
    </location>
</feature>
<evidence type="ECO:0000259" key="6">
    <source>
        <dbReference type="PROSITE" id="PS01124"/>
    </source>
</evidence>
<evidence type="ECO:0000256" key="4">
    <source>
        <dbReference type="PROSITE-ProRule" id="PRU00339"/>
    </source>
</evidence>
<dbReference type="Pfam" id="PF12833">
    <property type="entry name" value="HTH_18"/>
    <property type="match status" value="1"/>
</dbReference>
<keyword evidence="5" id="KW-0812">Transmembrane</keyword>
<dbReference type="SMART" id="SM00342">
    <property type="entry name" value="HTH_ARAC"/>
    <property type="match status" value="1"/>
</dbReference>
<dbReference type="PANTHER" id="PTHR43280">
    <property type="entry name" value="ARAC-FAMILY TRANSCRIPTIONAL REGULATOR"/>
    <property type="match status" value="1"/>
</dbReference>
<evidence type="ECO:0000256" key="3">
    <source>
        <dbReference type="ARBA" id="ARBA00023163"/>
    </source>
</evidence>
<dbReference type="Gene3D" id="1.25.40.10">
    <property type="entry name" value="Tetratricopeptide repeat domain"/>
    <property type="match status" value="2"/>
</dbReference>
<evidence type="ECO:0000313" key="8">
    <source>
        <dbReference type="Proteomes" id="UP000188947"/>
    </source>
</evidence>
<dbReference type="Pfam" id="PF13181">
    <property type="entry name" value="TPR_8"/>
    <property type="match status" value="1"/>
</dbReference>
<dbReference type="SMART" id="SM00028">
    <property type="entry name" value="TPR"/>
    <property type="match status" value="4"/>
</dbReference>
<keyword evidence="8" id="KW-1185">Reference proteome</keyword>
<dbReference type="EMBL" id="MPOG01000001">
    <property type="protein sequence ID" value="OOH98112.1"/>
    <property type="molecule type" value="Genomic_DNA"/>
</dbReference>
<comment type="caution">
    <text evidence="7">The sequence shown here is derived from an EMBL/GenBank/DDBJ whole genome shotgun (WGS) entry which is preliminary data.</text>
</comment>
<dbReference type="SUPFAM" id="SSF48452">
    <property type="entry name" value="TPR-like"/>
    <property type="match status" value="1"/>
</dbReference>
<feature type="repeat" description="TPR" evidence="4">
    <location>
        <begin position="246"/>
        <end position="279"/>
    </location>
</feature>
<dbReference type="Proteomes" id="UP000188947">
    <property type="component" value="Unassembled WGS sequence"/>
</dbReference>
<dbReference type="RefSeq" id="WP_069215547.1">
    <property type="nucleotide sequence ID" value="NZ_CP016378.1"/>
</dbReference>
<dbReference type="InterPro" id="IPR019734">
    <property type="entry name" value="TPR_rpt"/>
</dbReference>
<evidence type="ECO:0000256" key="2">
    <source>
        <dbReference type="ARBA" id="ARBA00023125"/>
    </source>
</evidence>
<accession>A0A1V3U502</accession>
<proteinExistence type="predicted"/>
<dbReference type="PANTHER" id="PTHR43280:SF2">
    <property type="entry name" value="HTH-TYPE TRANSCRIPTIONAL REGULATOR EXSA"/>
    <property type="match status" value="1"/>
</dbReference>
<dbReference type="STRING" id="238.BBD35_01845"/>
<sequence>MRIILSFFLLLLYNTGKSQSINLSETEVVNRFDEISLHDMDDKYFIEVKKLYEYSKDKNYISGIIKGLVNIQRYYIAKGDYQEALRYGEIAEENAKKYNDNNALSNIYMRNGFAYARLDMFTKSKEALKKALESAKKIDILFDRNVQLSKIYVTFAGVSEGEGLNNNTLLYYLKKSLNILETIPTQNLSMQQESDYYSLLIKGYLNLGSFYSHFMQPSDFGKAEYYYSKALVLSKKYPKYFESSALFTYFTIGHFYFQKKDYTKSIEYFEKVLEREKKEKDSNMKLQVYDNLKNLYDSLGNVSQQNKYLKLYSNLSDSINRAKNQTVVLQLDKTNQKVEKEHKSLRRSFITYGLISSLLVSLFGVYWYRRSRLLKKNYNLLIAKLEHSGAIEEVPLPTDIEQNSDTAKNTISSEKETELIKKLKAFETSGKFLRKGISLSYLAHSFSTNPRQLSLVINKNKNKTFNDYINELRIKYITDQLYNNPVYREYKISYLAEECGYASHQVFINAFRKETGMTPSYFIAELSRQ</sequence>
<dbReference type="InterPro" id="IPR009057">
    <property type="entry name" value="Homeodomain-like_sf"/>
</dbReference>
<dbReference type="InterPro" id="IPR018060">
    <property type="entry name" value="HTH_AraC"/>
</dbReference>
<keyword evidence="4" id="KW-0802">TPR repeat</keyword>
<dbReference type="PROSITE" id="PS50005">
    <property type="entry name" value="TPR"/>
    <property type="match status" value="1"/>
</dbReference>
<dbReference type="PROSITE" id="PS01124">
    <property type="entry name" value="HTH_ARAC_FAMILY_2"/>
    <property type="match status" value="1"/>
</dbReference>
<dbReference type="InterPro" id="IPR011990">
    <property type="entry name" value="TPR-like_helical_dom_sf"/>
</dbReference>
<keyword evidence="5" id="KW-0472">Membrane</keyword>
<feature type="domain" description="HTH araC/xylS-type" evidence="6">
    <location>
        <begin position="433"/>
        <end position="525"/>
    </location>
</feature>
<name>A0A1V3U502_ELIME</name>
<keyword evidence="2" id="KW-0238">DNA-binding</keyword>
<dbReference type="GO" id="GO:0003700">
    <property type="term" value="F:DNA-binding transcription factor activity"/>
    <property type="evidence" value="ECO:0007669"/>
    <property type="project" value="InterPro"/>
</dbReference>
<dbReference type="AlphaFoldDB" id="A0A1V3U502"/>
<reference evidence="7 8" key="1">
    <citation type="submission" date="2016-11" db="EMBL/GenBank/DDBJ databases">
        <title>Genome sequence and comparative genomic analysis of clinical strain Elizabethkingia meningoseptica 61421 PRCM.</title>
        <authorList>
            <person name="Wang M."/>
            <person name="Hu S."/>
            <person name="Cao L."/>
            <person name="Jiang T."/>
            <person name="Zhou Y."/>
            <person name="Ming D."/>
        </authorList>
    </citation>
    <scope>NUCLEOTIDE SEQUENCE [LARGE SCALE GENOMIC DNA]</scope>
    <source>
        <strain evidence="7 8">61421 PRCM</strain>
    </source>
</reference>
<protein>
    <submittedName>
        <fullName evidence="7">AraC family transcriptional regulator</fullName>
    </submittedName>
</protein>
<gene>
    <name evidence="7" type="ORF">BMF97_02265</name>
</gene>
<keyword evidence="5" id="KW-1133">Transmembrane helix</keyword>